<comment type="caution">
    <text evidence="2">The sequence shown here is derived from an EMBL/GenBank/DDBJ whole genome shotgun (WGS) entry which is preliminary data.</text>
</comment>
<protein>
    <submittedName>
        <fullName evidence="2">Uncharacterized protein</fullName>
    </submittedName>
</protein>
<feature type="signal peptide" evidence="1">
    <location>
        <begin position="1"/>
        <end position="23"/>
    </location>
</feature>
<keyword evidence="3" id="KW-1185">Reference proteome</keyword>
<sequence>MVSTLLPFALLALAFSAWPFASGYIDYPRHVGHKIFEALSFANKDPNFMIEKDKAEVILASLADMFPNHPPIRRKEALDIGNLVRDVDDNGQQMFKPRVAQVINIMFKNFHQKELDTKVDIFKKLVWILPLPPPNAEEWAKGVLAQEENKATLVALEGGGLDYDTIVNKLDGMQLR</sequence>
<organism evidence="2 3">
    <name type="scientific">Puccinia coronata f. sp. avenae</name>
    <dbReference type="NCBI Taxonomy" id="200324"/>
    <lineage>
        <taxon>Eukaryota</taxon>
        <taxon>Fungi</taxon>
        <taxon>Dikarya</taxon>
        <taxon>Basidiomycota</taxon>
        <taxon>Pucciniomycotina</taxon>
        <taxon>Pucciniomycetes</taxon>
        <taxon>Pucciniales</taxon>
        <taxon>Pucciniaceae</taxon>
        <taxon>Puccinia</taxon>
    </lineage>
</organism>
<proteinExistence type="predicted"/>
<gene>
    <name evidence="2" type="ORF">PCANC_08634</name>
</gene>
<name>A0A2N5UXP2_9BASI</name>
<dbReference type="EMBL" id="PGCJ01000157">
    <property type="protein sequence ID" value="PLW42512.1"/>
    <property type="molecule type" value="Genomic_DNA"/>
</dbReference>
<keyword evidence="1" id="KW-0732">Signal</keyword>
<dbReference type="Proteomes" id="UP000235388">
    <property type="component" value="Unassembled WGS sequence"/>
</dbReference>
<dbReference type="AlphaFoldDB" id="A0A2N5UXP2"/>
<evidence type="ECO:0000256" key="1">
    <source>
        <dbReference type="SAM" id="SignalP"/>
    </source>
</evidence>
<reference evidence="2 3" key="1">
    <citation type="submission" date="2017-11" db="EMBL/GenBank/DDBJ databases">
        <title>De novo assembly and phasing of dikaryotic genomes from two isolates of Puccinia coronata f. sp. avenae, the causal agent of oat crown rust.</title>
        <authorList>
            <person name="Miller M.E."/>
            <person name="Zhang Y."/>
            <person name="Omidvar V."/>
            <person name="Sperschneider J."/>
            <person name="Schwessinger B."/>
            <person name="Raley C."/>
            <person name="Palmer J.M."/>
            <person name="Garnica D."/>
            <person name="Upadhyaya N."/>
            <person name="Rathjen J."/>
            <person name="Taylor J.M."/>
            <person name="Park R.F."/>
            <person name="Dodds P.N."/>
            <person name="Hirsch C.D."/>
            <person name="Kianian S.F."/>
            <person name="Figueroa M."/>
        </authorList>
    </citation>
    <scope>NUCLEOTIDE SEQUENCE [LARGE SCALE GENOMIC DNA]</scope>
    <source>
        <strain evidence="2">12NC29</strain>
    </source>
</reference>
<accession>A0A2N5UXP2</accession>
<evidence type="ECO:0000313" key="2">
    <source>
        <dbReference type="EMBL" id="PLW42512.1"/>
    </source>
</evidence>
<feature type="chain" id="PRO_5014652670" evidence="1">
    <location>
        <begin position="24"/>
        <end position="176"/>
    </location>
</feature>
<evidence type="ECO:0000313" key="3">
    <source>
        <dbReference type="Proteomes" id="UP000235388"/>
    </source>
</evidence>